<dbReference type="Gene3D" id="1.10.760.10">
    <property type="entry name" value="Cytochrome c-like domain"/>
    <property type="match status" value="1"/>
</dbReference>
<keyword evidence="1 4" id="KW-0349">Heme</keyword>
<protein>
    <submittedName>
        <fullName evidence="7">C-type cytochrome</fullName>
    </submittedName>
</protein>
<name>A0A6I6CXP4_9GAMM</name>
<dbReference type="GO" id="GO:0009055">
    <property type="term" value="F:electron transfer activity"/>
    <property type="evidence" value="ECO:0007669"/>
    <property type="project" value="InterPro"/>
</dbReference>
<keyword evidence="8" id="KW-1185">Reference proteome</keyword>
<dbReference type="InterPro" id="IPR010538">
    <property type="entry name" value="DHOR"/>
</dbReference>
<proteinExistence type="predicted"/>
<keyword evidence="3 4" id="KW-0408">Iron</keyword>
<feature type="region of interest" description="Disordered" evidence="5">
    <location>
        <begin position="1"/>
        <end position="21"/>
    </location>
</feature>
<feature type="region of interest" description="Disordered" evidence="5">
    <location>
        <begin position="324"/>
        <end position="343"/>
    </location>
</feature>
<dbReference type="KEGG" id="ghl:GM160_08655"/>
<dbReference type="PIRSF" id="PIRSF028099">
    <property type="entry name" value="DUF1111"/>
    <property type="match status" value="1"/>
</dbReference>
<dbReference type="AlphaFoldDB" id="A0A6I6CXP4"/>
<feature type="domain" description="Cytochrome c" evidence="6">
    <location>
        <begin position="366"/>
        <end position="499"/>
    </location>
</feature>
<dbReference type="PANTHER" id="PTHR30600">
    <property type="entry name" value="CYTOCHROME C PEROXIDASE-RELATED"/>
    <property type="match status" value="1"/>
</dbReference>
<dbReference type="GO" id="GO:0004130">
    <property type="term" value="F:cytochrome-c peroxidase activity"/>
    <property type="evidence" value="ECO:0007669"/>
    <property type="project" value="TreeGrafter"/>
</dbReference>
<dbReference type="SUPFAM" id="SSF46626">
    <property type="entry name" value="Cytochrome c"/>
    <property type="match status" value="1"/>
</dbReference>
<organism evidence="7 8">
    <name type="scientific">Guyparkeria halophila</name>
    <dbReference type="NCBI Taxonomy" id="47960"/>
    <lineage>
        <taxon>Bacteria</taxon>
        <taxon>Pseudomonadati</taxon>
        <taxon>Pseudomonadota</taxon>
        <taxon>Gammaproteobacteria</taxon>
        <taxon>Chromatiales</taxon>
        <taxon>Thioalkalibacteraceae</taxon>
        <taxon>Guyparkeria</taxon>
    </lineage>
</organism>
<dbReference type="Proteomes" id="UP000427716">
    <property type="component" value="Chromosome"/>
</dbReference>
<dbReference type="GO" id="GO:0046872">
    <property type="term" value="F:metal ion binding"/>
    <property type="evidence" value="ECO:0007669"/>
    <property type="project" value="UniProtKB-KW"/>
</dbReference>
<dbReference type="InterPro" id="IPR051395">
    <property type="entry name" value="Cytochrome_c_Peroxidase/MauG"/>
</dbReference>
<dbReference type="InterPro" id="IPR009056">
    <property type="entry name" value="Cyt_c-like_dom"/>
</dbReference>
<dbReference type="EMBL" id="CP046415">
    <property type="protein sequence ID" value="QGT78959.1"/>
    <property type="molecule type" value="Genomic_DNA"/>
</dbReference>
<keyword evidence="2 4" id="KW-0479">Metal-binding</keyword>
<evidence type="ECO:0000256" key="3">
    <source>
        <dbReference type="ARBA" id="ARBA00023004"/>
    </source>
</evidence>
<evidence type="ECO:0000256" key="1">
    <source>
        <dbReference type="ARBA" id="ARBA00022617"/>
    </source>
</evidence>
<reference evidence="7 8" key="1">
    <citation type="submission" date="2019-11" db="EMBL/GenBank/DDBJ databases">
        <authorList>
            <person name="Zhang J."/>
            <person name="Sun C."/>
        </authorList>
    </citation>
    <scope>NUCLEOTIDE SEQUENCE [LARGE SCALE GENOMIC DNA]</scope>
    <source>
        <strain evidence="8">sp2</strain>
    </source>
</reference>
<evidence type="ECO:0000313" key="7">
    <source>
        <dbReference type="EMBL" id="QGT78959.1"/>
    </source>
</evidence>
<sequence length="499" mass="53818">MKMTRSSTRGIDTARPGIAPTRRHRRFAGRVLSWLAAMLSVTAVTWADPPPPVTVDSATSNAFSHPLPGMSDEQVARFTRGDADFETPFVSSGNAIRPGLGPVFNASSCEACHPRDSRGQPPPHPADDRSNLADGESMLLRVSVGNDPRTGPIPVPGMGTQLQQHAVAGAVPEATVIVHWRTTRGEYADGTAYELRRPEFELTDLADPEALTEAGYTVEDIETSPRVAPPIHGRGYIEAIADETLLALADPDDADGDGISGRVNRVIDAVSGERVIGRIGLKANNPSLRQQNAGAYHQDMGVTNPVFPREAPGAAVNRDAMADDPELGWSSATGSPDPEAGERRLGDVTFYTQTLAVPSRRFVDNPEVRRGERLFERSGCAACHVPTIETGEHPDGIALLSNREIAPYSDFLLHDMGEGLADGRGDFVATGREWRTPPLWGIGLNELVTGHRFYLHDGRARGLAEAILWHGGEAGAARESFRQMTAAERHAMLTFLRSL</sequence>
<evidence type="ECO:0000256" key="4">
    <source>
        <dbReference type="PROSITE-ProRule" id="PRU00433"/>
    </source>
</evidence>
<gene>
    <name evidence="7" type="ORF">GM160_08655</name>
</gene>
<evidence type="ECO:0000256" key="2">
    <source>
        <dbReference type="ARBA" id="ARBA00022723"/>
    </source>
</evidence>
<dbReference type="PROSITE" id="PS51007">
    <property type="entry name" value="CYTC"/>
    <property type="match status" value="1"/>
</dbReference>
<dbReference type="PANTHER" id="PTHR30600:SF4">
    <property type="entry name" value="CYTOCHROME C DOMAIN-CONTAINING PROTEIN"/>
    <property type="match status" value="1"/>
</dbReference>
<dbReference type="InterPro" id="IPR036909">
    <property type="entry name" value="Cyt_c-like_dom_sf"/>
</dbReference>
<evidence type="ECO:0000256" key="5">
    <source>
        <dbReference type="SAM" id="MobiDB-lite"/>
    </source>
</evidence>
<feature type="compositionally biased region" description="Polar residues" evidence="5">
    <location>
        <begin position="1"/>
        <end position="10"/>
    </location>
</feature>
<dbReference type="Pfam" id="PF06537">
    <property type="entry name" value="DHOR"/>
    <property type="match status" value="1"/>
</dbReference>
<dbReference type="GO" id="GO:0020037">
    <property type="term" value="F:heme binding"/>
    <property type="evidence" value="ECO:0007669"/>
    <property type="project" value="InterPro"/>
</dbReference>
<evidence type="ECO:0000313" key="8">
    <source>
        <dbReference type="Proteomes" id="UP000427716"/>
    </source>
</evidence>
<dbReference type="RefSeq" id="WP_156574609.1">
    <property type="nucleotide sequence ID" value="NZ_CP046415.1"/>
</dbReference>
<feature type="region of interest" description="Disordered" evidence="5">
    <location>
        <begin position="111"/>
        <end position="132"/>
    </location>
</feature>
<evidence type="ECO:0000259" key="6">
    <source>
        <dbReference type="PROSITE" id="PS51007"/>
    </source>
</evidence>
<accession>A0A6I6CXP4</accession>